<dbReference type="OrthoDB" id="6159439at2759"/>
<organism evidence="9 11">
    <name type="scientific">Rozella allomycis (strain CSF55)</name>
    <dbReference type="NCBI Taxonomy" id="988480"/>
    <lineage>
        <taxon>Eukaryota</taxon>
        <taxon>Fungi</taxon>
        <taxon>Fungi incertae sedis</taxon>
        <taxon>Cryptomycota</taxon>
        <taxon>Cryptomycota incertae sedis</taxon>
        <taxon>Rozella</taxon>
    </lineage>
</organism>
<evidence type="ECO:0000259" key="8">
    <source>
        <dbReference type="PROSITE" id="PS50071"/>
    </source>
</evidence>
<evidence type="ECO:0000256" key="2">
    <source>
        <dbReference type="ARBA" id="ARBA00023125"/>
    </source>
</evidence>
<dbReference type="InterPro" id="IPR009057">
    <property type="entry name" value="Homeodomain-like_sf"/>
</dbReference>
<dbReference type="SMART" id="SM00389">
    <property type="entry name" value="HOX"/>
    <property type="match status" value="2"/>
</dbReference>
<dbReference type="InterPro" id="IPR017970">
    <property type="entry name" value="Homeobox_CS"/>
</dbReference>
<dbReference type="GO" id="GO:0030154">
    <property type="term" value="P:cell differentiation"/>
    <property type="evidence" value="ECO:0007669"/>
    <property type="project" value="TreeGrafter"/>
</dbReference>
<feature type="region of interest" description="Disordered" evidence="7">
    <location>
        <begin position="110"/>
        <end position="131"/>
    </location>
</feature>
<dbReference type="GO" id="GO:0000981">
    <property type="term" value="F:DNA-binding transcription factor activity, RNA polymerase II-specific"/>
    <property type="evidence" value="ECO:0007669"/>
    <property type="project" value="InterPro"/>
</dbReference>
<dbReference type="Gene3D" id="1.10.10.60">
    <property type="entry name" value="Homeodomain-like"/>
    <property type="match status" value="1"/>
</dbReference>
<evidence type="ECO:0000256" key="4">
    <source>
        <dbReference type="ARBA" id="ARBA00023242"/>
    </source>
</evidence>
<reference evidence="12" key="2">
    <citation type="journal article" date="2018" name="Nat. Microbiol.">
        <title>Leveraging single-cell genomics to expand the fungal tree of life.</title>
        <authorList>
            <person name="Ahrendt S.R."/>
            <person name="Quandt C.A."/>
            <person name="Ciobanu D."/>
            <person name="Clum A."/>
            <person name="Salamov A."/>
            <person name="Andreopoulos B."/>
            <person name="Cheng J.F."/>
            <person name="Woyke T."/>
            <person name="Pelin A."/>
            <person name="Henrissat B."/>
            <person name="Reynolds N.K."/>
            <person name="Benny G.L."/>
            <person name="Smith M.E."/>
            <person name="James T.Y."/>
            <person name="Grigoriev I.V."/>
        </authorList>
    </citation>
    <scope>NUCLEOTIDE SEQUENCE [LARGE SCALE GENOMIC DNA]</scope>
    <source>
        <strain evidence="12">CSF55</strain>
    </source>
</reference>
<dbReference type="PANTHER" id="PTHR24324">
    <property type="entry name" value="HOMEOBOX PROTEIN HHEX"/>
    <property type="match status" value="1"/>
</dbReference>
<proteinExistence type="predicted"/>
<evidence type="ECO:0000256" key="5">
    <source>
        <dbReference type="PROSITE-ProRule" id="PRU00108"/>
    </source>
</evidence>
<feature type="region of interest" description="Disordered" evidence="7">
    <location>
        <begin position="30"/>
        <end position="57"/>
    </location>
</feature>
<dbReference type="CDD" id="cd00086">
    <property type="entry name" value="homeodomain"/>
    <property type="match status" value="1"/>
</dbReference>
<evidence type="ECO:0000256" key="3">
    <source>
        <dbReference type="ARBA" id="ARBA00023155"/>
    </source>
</evidence>
<dbReference type="HOGENOM" id="CLU_1462126_0_0_1"/>
<dbReference type="PROSITE" id="PS50071">
    <property type="entry name" value="HOMEOBOX_2"/>
    <property type="match status" value="1"/>
</dbReference>
<gene>
    <name evidence="9" type="ORF">O9G_003878</name>
    <name evidence="10" type="ORF">ROZALSC1DRAFT_26504</name>
</gene>
<keyword evidence="4 5" id="KW-0539">Nucleus</keyword>
<dbReference type="SUPFAM" id="SSF46689">
    <property type="entry name" value="Homeodomain-like"/>
    <property type="match status" value="1"/>
</dbReference>
<comment type="subcellular location">
    <subcellularLocation>
        <location evidence="1 5 6">Nucleus</location>
    </subcellularLocation>
</comment>
<dbReference type="Pfam" id="PF00046">
    <property type="entry name" value="Homeodomain"/>
    <property type="match status" value="1"/>
</dbReference>
<evidence type="ECO:0000256" key="7">
    <source>
        <dbReference type="SAM" id="MobiDB-lite"/>
    </source>
</evidence>
<dbReference type="STRING" id="988480.A0A075B050"/>
<dbReference type="InterPro" id="IPR051000">
    <property type="entry name" value="Homeobox_DNA-bind_prot"/>
</dbReference>
<feature type="compositionally biased region" description="Basic and acidic residues" evidence="7">
    <location>
        <begin position="112"/>
        <end position="131"/>
    </location>
</feature>
<evidence type="ECO:0000256" key="6">
    <source>
        <dbReference type="RuleBase" id="RU000682"/>
    </source>
</evidence>
<dbReference type="PROSITE" id="PS00027">
    <property type="entry name" value="HOMEOBOX_1"/>
    <property type="match status" value="1"/>
</dbReference>
<keyword evidence="2 5" id="KW-0238">DNA-binding</keyword>
<dbReference type="Proteomes" id="UP000281549">
    <property type="component" value="Unassembled WGS sequence"/>
</dbReference>
<dbReference type="InterPro" id="IPR001356">
    <property type="entry name" value="HD"/>
</dbReference>
<evidence type="ECO:0000313" key="11">
    <source>
        <dbReference type="Proteomes" id="UP000030755"/>
    </source>
</evidence>
<accession>A0A075B050</accession>
<keyword evidence="11" id="KW-1185">Reference proteome</keyword>
<feature type="compositionally biased region" description="Basic and acidic residues" evidence="7">
    <location>
        <begin position="30"/>
        <end position="41"/>
    </location>
</feature>
<feature type="domain" description="Homeobox" evidence="8">
    <location>
        <begin position="50"/>
        <end position="110"/>
    </location>
</feature>
<dbReference type="EMBL" id="ML004909">
    <property type="protein sequence ID" value="RKP22121.1"/>
    <property type="molecule type" value="Genomic_DNA"/>
</dbReference>
<evidence type="ECO:0000313" key="12">
    <source>
        <dbReference type="Proteomes" id="UP000281549"/>
    </source>
</evidence>
<protein>
    <submittedName>
        <fullName evidence="9 10">Homeobox-domain-containing protein</fullName>
    </submittedName>
</protein>
<sequence>MPNDKECGIFEEFLQHNKIDVRSDETIVEQRVDQSKSGEKARKFHEYRHEEPVKRRNRLSLHQKDELDKSFTSCPHPSKREMERLVQTTNLSSKTIRIWFQNQRAKSKRIKEKAMEEAEEDRKTPTTRKLTENQRKQLEVLFLLDPSGGNVQNEDIQQIADFIGSDISLVKNWIEIHRYQNKQQQ</sequence>
<dbReference type="Proteomes" id="UP000030755">
    <property type="component" value="Unassembled WGS sequence"/>
</dbReference>
<reference evidence="9 11" key="1">
    <citation type="journal article" date="2013" name="Curr. Biol.">
        <title>Shared signatures of parasitism and phylogenomics unite Cryptomycota and microsporidia.</title>
        <authorList>
            <person name="James T.Y."/>
            <person name="Pelin A."/>
            <person name="Bonen L."/>
            <person name="Ahrendt S."/>
            <person name="Sain D."/>
            <person name="Corradi N."/>
            <person name="Stajich J.E."/>
        </authorList>
    </citation>
    <scope>NUCLEOTIDE SEQUENCE [LARGE SCALE GENOMIC DNA]</scope>
    <source>
        <strain evidence="9">CSF55</strain>
        <strain evidence="9">CSF55</strain>
    </source>
</reference>
<dbReference type="AlphaFoldDB" id="A0A075B050"/>
<evidence type="ECO:0000313" key="9">
    <source>
        <dbReference type="EMBL" id="EPZ35963.1"/>
    </source>
</evidence>
<dbReference type="GO" id="GO:0000978">
    <property type="term" value="F:RNA polymerase II cis-regulatory region sequence-specific DNA binding"/>
    <property type="evidence" value="ECO:0007669"/>
    <property type="project" value="TreeGrafter"/>
</dbReference>
<feature type="DNA-binding region" description="Homeobox" evidence="5">
    <location>
        <begin position="52"/>
        <end position="111"/>
    </location>
</feature>
<dbReference type="GO" id="GO:0005634">
    <property type="term" value="C:nucleus"/>
    <property type="evidence" value="ECO:0007669"/>
    <property type="project" value="UniProtKB-SubCell"/>
</dbReference>
<dbReference type="EMBL" id="KE560700">
    <property type="protein sequence ID" value="EPZ35963.1"/>
    <property type="molecule type" value="Genomic_DNA"/>
</dbReference>
<evidence type="ECO:0000256" key="1">
    <source>
        <dbReference type="ARBA" id="ARBA00004123"/>
    </source>
</evidence>
<reference evidence="10" key="3">
    <citation type="submission" date="2018-08" db="EMBL/GenBank/DDBJ databases">
        <title>Leveraging single-cell genomics to expand the Fungal Tree of Life.</title>
        <authorList>
            <consortium name="DOE Joint Genome Institute"/>
            <person name="Ahrendt S.R."/>
            <person name="Quandt C.A."/>
            <person name="Ciobanu D."/>
            <person name="Clum A."/>
            <person name="Salamov A."/>
            <person name="Andreopoulos B."/>
            <person name="Cheng J.-F."/>
            <person name="Woyke T."/>
            <person name="Pelin A."/>
            <person name="Henrissat B."/>
            <person name="Reynolds N."/>
            <person name="Benny G.L."/>
            <person name="Smith M.E."/>
            <person name="James T.Y."/>
            <person name="Grigoriev I.V."/>
        </authorList>
    </citation>
    <scope>NUCLEOTIDE SEQUENCE</scope>
    <source>
        <strain evidence="10">CSF55</strain>
    </source>
</reference>
<evidence type="ECO:0000313" key="10">
    <source>
        <dbReference type="EMBL" id="RKP22121.1"/>
    </source>
</evidence>
<name>A0A075B050_ROZAC</name>
<dbReference type="PANTHER" id="PTHR24324:SF5">
    <property type="entry name" value="HEMATOPOIETICALLY-EXPRESSED HOMEOBOX PROTEIN HHEX"/>
    <property type="match status" value="1"/>
</dbReference>
<keyword evidence="3 5" id="KW-0371">Homeobox</keyword>